<evidence type="ECO:0008006" key="5">
    <source>
        <dbReference type="Google" id="ProtNLM"/>
    </source>
</evidence>
<accession>A0AA40BLJ3</accession>
<evidence type="ECO:0000313" key="4">
    <source>
        <dbReference type="Proteomes" id="UP001172159"/>
    </source>
</evidence>
<feature type="signal peptide" evidence="2">
    <location>
        <begin position="1"/>
        <end position="31"/>
    </location>
</feature>
<comment type="caution">
    <text evidence="3">The sequence shown here is derived from an EMBL/GenBank/DDBJ whole genome shotgun (WGS) entry which is preliminary data.</text>
</comment>
<gene>
    <name evidence="3" type="ORF">B0T21DRAFT_366838</name>
</gene>
<feature type="region of interest" description="Disordered" evidence="1">
    <location>
        <begin position="61"/>
        <end position="91"/>
    </location>
</feature>
<reference evidence="3" key="1">
    <citation type="submission" date="2023-06" db="EMBL/GenBank/DDBJ databases">
        <title>Genome-scale phylogeny and comparative genomics of the fungal order Sordariales.</title>
        <authorList>
            <consortium name="Lawrence Berkeley National Laboratory"/>
            <person name="Hensen N."/>
            <person name="Bonometti L."/>
            <person name="Westerberg I."/>
            <person name="Brannstrom I.O."/>
            <person name="Guillou S."/>
            <person name="Cros-Aarteil S."/>
            <person name="Calhoun S."/>
            <person name="Haridas S."/>
            <person name="Kuo A."/>
            <person name="Mondo S."/>
            <person name="Pangilinan J."/>
            <person name="Riley R."/>
            <person name="Labutti K."/>
            <person name="Andreopoulos B."/>
            <person name="Lipzen A."/>
            <person name="Chen C."/>
            <person name="Yanf M."/>
            <person name="Daum C."/>
            <person name="Ng V."/>
            <person name="Clum A."/>
            <person name="Steindorff A."/>
            <person name="Ohm R."/>
            <person name="Martin F."/>
            <person name="Silar P."/>
            <person name="Natvig D."/>
            <person name="Lalanne C."/>
            <person name="Gautier V."/>
            <person name="Ament-Velasquez S.L."/>
            <person name="Kruys A."/>
            <person name="Hutchinson M.I."/>
            <person name="Powell A.J."/>
            <person name="Barry K."/>
            <person name="Miller A.N."/>
            <person name="Grigoriev I.V."/>
            <person name="Debuchy R."/>
            <person name="Gladieux P."/>
            <person name="Thoren M.H."/>
            <person name="Johannesson H."/>
        </authorList>
    </citation>
    <scope>NUCLEOTIDE SEQUENCE</scope>
    <source>
        <strain evidence="3">CBS 540.89</strain>
    </source>
</reference>
<dbReference type="Proteomes" id="UP001172159">
    <property type="component" value="Unassembled WGS sequence"/>
</dbReference>
<sequence>MAARPIRAAHCWVHKHLLCLWCCTLTHYTRHQQKSLLWFPSVDMFKWFPLAVSSSTHISQVKRRGSGKQTNTTDTLRQKDAQQRGLETWPL</sequence>
<organism evidence="3 4">
    <name type="scientific">Apiosordaria backusii</name>
    <dbReference type="NCBI Taxonomy" id="314023"/>
    <lineage>
        <taxon>Eukaryota</taxon>
        <taxon>Fungi</taxon>
        <taxon>Dikarya</taxon>
        <taxon>Ascomycota</taxon>
        <taxon>Pezizomycotina</taxon>
        <taxon>Sordariomycetes</taxon>
        <taxon>Sordariomycetidae</taxon>
        <taxon>Sordariales</taxon>
        <taxon>Lasiosphaeriaceae</taxon>
        <taxon>Apiosordaria</taxon>
    </lineage>
</organism>
<keyword evidence="2" id="KW-0732">Signal</keyword>
<dbReference type="EMBL" id="JAUKTV010000006">
    <property type="protein sequence ID" value="KAK0736393.1"/>
    <property type="molecule type" value="Genomic_DNA"/>
</dbReference>
<feature type="chain" id="PRO_5041280045" description="Secreted protein" evidence="2">
    <location>
        <begin position="32"/>
        <end position="91"/>
    </location>
</feature>
<protein>
    <recommendedName>
        <fullName evidence="5">Secreted protein</fullName>
    </recommendedName>
</protein>
<evidence type="ECO:0000256" key="2">
    <source>
        <dbReference type="SAM" id="SignalP"/>
    </source>
</evidence>
<evidence type="ECO:0000313" key="3">
    <source>
        <dbReference type="EMBL" id="KAK0736393.1"/>
    </source>
</evidence>
<keyword evidence="4" id="KW-1185">Reference proteome</keyword>
<dbReference type="AlphaFoldDB" id="A0AA40BLJ3"/>
<name>A0AA40BLJ3_9PEZI</name>
<proteinExistence type="predicted"/>
<evidence type="ECO:0000256" key="1">
    <source>
        <dbReference type="SAM" id="MobiDB-lite"/>
    </source>
</evidence>